<keyword evidence="4" id="KW-1185">Reference proteome</keyword>
<gene>
    <name evidence="3" type="ORF">CBR_g6587</name>
</gene>
<dbReference type="STRING" id="69332.A0A388KK96"/>
<proteinExistence type="predicted"/>
<dbReference type="Gramene" id="GBG70459">
    <property type="protein sequence ID" value="GBG70459"/>
    <property type="gene ID" value="CBR_g6587"/>
</dbReference>
<evidence type="ECO:0000256" key="1">
    <source>
        <dbReference type="ARBA" id="ARBA00023157"/>
    </source>
</evidence>
<dbReference type="OrthoDB" id="2121326at2759"/>
<dbReference type="SUPFAM" id="SSF52833">
    <property type="entry name" value="Thioredoxin-like"/>
    <property type="match status" value="1"/>
</dbReference>
<evidence type="ECO:0000259" key="2">
    <source>
        <dbReference type="Pfam" id="PF00085"/>
    </source>
</evidence>
<dbReference type="AlphaFoldDB" id="A0A388KK96"/>
<name>A0A388KK96_CHABU</name>
<keyword evidence="1" id="KW-1015">Disulfide bond</keyword>
<dbReference type="InterPro" id="IPR036249">
    <property type="entry name" value="Thioredoxin-like_sf"/>
</dbReference>
<organism evidence="3 4">
    <name type="scientific">Chara braunii</name>
    <name type="common">Braun's stonewort</name>
    <dbReference type="NCBI Taxonomy" id="69332"/>
    <lineage>
        <taxon>Eukaryota</taxon>
        <taxon>Viridiplantae</taxon>
        <taxon>Streptophyta</taxon>
        <taxon>Charophyceae</taxon>
        <taxon>Charales</taxon>
        <taxon>Characeae</taxon>
        <taxon>Chara</taxon>
    </lineage>
</organism>
<feature type="domain" description="Thioredoxin" evidence="2">
    <location>
        <begin position="3"/>
        <end position="58"/>
    </location>
</feature>
<dbReference type="Gene3D" id="3.40.30.10">
    <property type="entry name" value="Glutaredoxin"/>
    <property type="match status" value="1"/>
</dbReference>
<dbReference type="EMBL" id="BFEA01000131">
    <property type="protein sequence ID" value="GBG70459.1"/>
    <property type="molecule type" value="Genomic_DNA"/>
</dbReference>
<protein>
    <recommendedName>
        <fullName evidence="2">Thioredoxin domain-containing protein</fullName>
    </recommendedName>
</protein>
<sequence length="82" mass="9611">MSEEYTDAVFLKIEGDHDTNTRALMREWGVKSVPCFRFFRNGEMIHTHTGAREEVLKEHFFKHYQGAKADSNSKTRDEIKTC</sequence>
<dbReference type="OMA" id="NGEMIHT"/>
<dbReference type="CDD" id="cd02947">
    <property type="entry name" value="TRX_family"/>
    <property type="match status" value="1"/>
</dbReference>
<comment type="caution">
    <text evidence="3">The sequence shown here is derived from an EMBL/GenBank/DDBJ whole genome shotgun (WGS) entry which is preliminary data.</text>
</comment>
<accession>A0A388KK96</accession>
<dbReference type="InterPro" id="IPR013766">
    <property type="entry name" value="Thioredoxin_domain"/>
</dbReference>
<evidence type="ECO:0000313" key="4">
    <source>
        <dbReference type="Proteomes" id="UP000265515"/>
    </source>
</evidence>
<dbReference type="PANTHER" id="PTHR46115">
    <property type="entry name" value="THIOREDOXIN-LIKE PROTEIN 1"/>
    <property type="match status" value="1"/>
</dbReference>
<dbReference type="Pfam" id="PF00085">
    <property type="entry name" value="Thioredoxin"/>
    <property type="match status" value="1"/>
</dbReference>
<reference evidence="3 4" key="1">
    <citation type="journal article" date="2018" name="Cell">
        <title>The Chara Genome: Secondary Complexity and Implications for Plant Terrestrialization.</title>
        <authorList>
            <person name="Nishiyama T."/>
            <person name="Sakayama H."/>
            <person name="Vries J.D."/>
            <person name="Buschmann H."/>
            <person name="Saint-Marcoux D."/>
            <person name="Ullrich K.K."/>
            <person name="Haas F.B."/>
            <person name="Vanderstraeten L."/>
            <person name="Becker D."/>
            <person name="Lang D."/>
            <person name="Vosolsobe S."/>
            <person name="Rombauts S."/>
            <person name="Wilhelmsson P.K.I."/>
            <person name="Janitza P."/>
            <person name="Kern R."/>
            <person name="Heyl A."/>
            <person name="Rumpler F."/>
            <person name="Villalobos L.I.A.C."/>
            <person name="Clay J.M."/>
            <person name="Skokan R."/>
            <person name="Toyoda A."/>
            <person name="Suzuki Y."/>
            <person name="Kagoshima H."/>
            <person name="Schijlen E."/>
            <person name="Tajeshwar N."/>
            <person name="Catarino B."/>
            <person name="Hetherington A.J."/>
            <person name="Saltykova A."/>
            <person name="Bonnot C."/>
            <person name="Breuninger H."/>
            <person name="Symeonidi A."/>
            <person name="Radhakrishnan G.V."/>
            <person name="Van Nieuwerburgh F."/>
            <person name="Deforce D."/>
            <person name="Chang C."/>
            <person name="Karol K.G."/>
            <person name="Hedrich R."/>
            <person name="Ulvskov P."/>
            <person name="Glockner G."/>
            <person name="Delwiche C.F."/>
            <person name="Petrasek J."/>
            <person name="Van de Peer Y."/>
            <person name="Friml J."/>
            <person name="Beilby M."/>
            <person name="Dolan L."/>
            <person name="Kohara Y."/>
            <person name="Sugano S."/>
            <person name="Fujiyama A."/>
            <person name="Delaux P.-M."/>
            <person name="Quint M."/>
            <person name="TheiBen G."/>
            <person name="Hagemann M."/>
            <person name="Harholt J."/>
            <person name="Dunand C."/>
            <person name="Zachgo S."/>
            <person name="Langdale J."/>
            <person name="Maumus F."/>
            <person name="Straeten D.V.D."/>
            <person name="Gould S.B."/>
            <person name="Rensing S.A."/>
        </authorList>
    </citation>
    <scope>NUCLEOTIDE SEQUENCE [LARGE SCALE GENOMIC DNA]</scope>
    <source>
        <strain evidence="3 4">S276</strain>
    </source>
</reference>
<dbReference type="Proteomes" id="UP000265515">
    <property type="component" value="Unassembled WGS sequence"/>
</dbReference>
<evidence type="ECO:0000313" key="3">
    <source>
        <dbReference type="EMBL" id="GBG70459.1"/>
    </source>
</evidence>